<protein>
    <submittedName>
        <fullName evidence="8">GtrA family membrane protein</fullName>
    </submittedName>
</protein>
<dbReference type="AlphaFoldDB" id="A0A0R1UK94"/>
<keyword evidence="9" id="KW-1185">Reference proteome</keyword>
<reference evidence="8 9" key="1">
    <citation type="journal article" date="2015" name="Genome Announc.">
        <title>Expanding the biotechnology potential of lactobacilli through comparative genomics of 213 strains and associated genera.</title>
        <authorList>
            <person name="Sun Z."/>
            <person name="Harris H.M."/>
            <person name="McCann A."/>
            <person name="Guo C."/>
            <person name="Argimon S."/>
            <person name="Zhang W."/>
            <person name="Yang X."/>
            <person name="Jeffery I.B."/>
            <person name="Cooney J.C."/>
            <person name="Kagawa T.F."/>
            <person name="Liu W."/>
            <person name="Song Y."/>
            <person name="Salvetti E."/>
            <person name="Wrobel A."/>
            <person name="Rasinkangas P."/>
            <person name="Parkhill J."/>
            <person name="Rea M.C."/>
            <person name="O'Sullivan O."/>
            <person name="Ritari J."/>
            <person name="Douillard F.P."/>
            <person name="Paul Ross R."/>
            <person name="Yang R."/>
            <person name="Briner A.E."/>
            <person name="Felis G.E."/>
            <person name="de Vos W.M."/>
            <person name="Barrangou R."/>
            <person name="Klaenhammer T.R."/>
            <person name="Caufield P.W."/>
            <person name="Cui Y."/>
            <person name="Zhang H."/>
            <person name="O'Toole P.W."/>
        </authorList>
    </citation>
    <scope>NUCLEOTIDE SEQUENCE [LARGE SCALE GENOMIC DNA]</scope>
    <source>
        <strain evidence="8 9">DSM 16043</strain>
    </source>
</reference>
<keyword evidence="3 6" id="KW-0812">Transmembrane</keyword>
<comment type="similarity">
    <text evidence="2">Belongs to the GtrA family.</text>
</comment>
<proteinExistence type="inferred from homology"/>
<dbReference type="InterPro" id="IPR051401">
    <property type="entry name" value="GtrA_CellWall_Glycosyl"/>
</dbReference>
<dbReference type="PANTHER" id="PTHR38459:SF1">
    <property type="entry name" value="PROPHAGE BACTOPRENOL-LINKED GLUCOSE TRANSLOCASE HOMOLOG"/>
    <property type="match status" value="1"/>
</dbReference>
<dbReference type="Proteomes" id="UP000051036">
    <property type="component" value="Unassembled WGS sequence"/>
</dbReference>
<evidence type="ECO:0000256" key="4">
    <source>
        <dbReference type="ARBA" id="ARBA00022989"/>
    </source>
</evidence>
<dbReference type="RefSeq" id="WP_057797199.1">
    <property type="nucleotide sequence ID" value="NZ_AZFM01000002.1"/>
</dbReference>
<dbReference type="GO" id="GO:0005886">
    <property type="term" value="C:plasma membrane"/>
    <property type="evidence" value="ECO:0007669"/>
    <property type="project" value="TreeGrafter"/>
</dbReference>
<feature type="transmembrane region" description="Helical" evidence="6">
    <location>
        <begin position="105"/>
        <end position="125"/>
    </location>
</feature>
<dbReference type="STRING" id="1423763.FC46_GL000665"/>
<dbReference type="GO" id="GO:0000271">
    <property type="term" value="P:polysaccharide biosynthetic process"/>
    <property type="evidence" value="ECO:0007669"/>
    <property type="project" value="InterPro"/>
</dbReference>
<gene>
    <name evidence="8" type="ORF">FC46_GL000665</name>
</gene>
<comment type="caution">
    <text evidence="8">The sequence shown here is derived from an EMBL/GenBank/DDBJ whole genome shotgun (WGS) entry which is preliminary data.</text>
</comment>
<evidence type="ECO:0000313" key="9">
    <source>
        <dbReference type="Proteomes" id="UP000051036"/>
    </source>
</evidence>
<keyword evidence="5 6" id="KW-0472">Membrane</keyword>
<comment type="subcellular location">
    <subcellularLocation>
        <location evidence="1">Membrane</location>
        <topology evidence="1">Multi-pass membrane protein</topology>
    </subcellularLocation>
</comment>
<dbReference type="EMBL" id="AZFM01000002">
    <property type="protein sequence ID" value="KRL91365.1"/>
    <property type="molecule type" value="Genomic_DNA"/>
</dbReference>
<dbReference type="OrthoDB" id="2302003at2"/>
<evidence type="ECO:0000256" key="2">
    <source>
        <dbReference type="ARBA" id="ARBA00009399"/>
    </source>
</evidence>
<feature type="transmembrane region" description="Helical" evidence="6">
    <location>
        <begin position="20"/>
        <end position="40"/>
    </location>
</feature>
<keyword evidence="4 6" id="KW-1133">Transmembrane helix</keyword>
<feature type="transmembrane region" description="Helical" evidence="6">
    <location>
        <begin position="46"/>
        <end position="66"/>
    </location>
</feature>
<feature type="transmembrane region" description="Helical" evidence="6">
    <location>
        <begin position="78"/>
        <end position="99"/>
    </location>
</feature>
<evidence type="ECO:0000256" key="5">
    <source>
        <dbReference type="ARBA" id="ARBA00023136"/>
    </source>
</evidence>
<evidence type="ECO:0000259" key="7">
    <source>
        <dbReference type="Pfam" id="PF04138"/>
    </source>
</evidence>
<dbReference type="PATRIC" id="fig|1423763.3.peg.669"/>
<evidence type="ECO:0000313" key="8">
    <source>
        <dbReference type="EMBL" id="KRL91365.1"/>
    </source>
</evidence>
<dbReference type="PANTHER" id="PTHR38459">
    <property type="entry name" value="PROPHAGE BACTOPRENOL-LINKED GLUCOSE TRANSLOCASE HOMOLOG"/>
    <property type="match status" value="1"/>
</dbReference>
<dbReference type="Pfam" id="PF04138">
    <property type="entry name" value="GtrA_DPMS_TM"/>
    <property type="match status" value="1"/>
</dbReference>
<evidence type="ECO:0000256" key="6">
    <source>
        <dbReference type="SAM" id="Phobius"/>
    </source>
</evidence>
<name>A0A0R1UK94_9LACO</name>
<sequence length="140" mass="15954">MKNLEKIMQSQNFKQLIKYILIGILGLVVDFGIYILLTTFKVNAEIANMISSTCGIINNFIWNSYANFKVYDRLLLRFISYFLVGQITTVFTTVSLFVFATKLGFPHLIVKVVATFIATLIQFVINKVITFKKNDSSSFS</sequence>
<evidence type="ECO:0000256" key="1">
    <source>
        <dbReference type="ARBA" id="ARBA00004141"/>
    </source>
</evidence>
<organism evidence="8 9">
    <name type="scientific">Lactobacillus kalixensis DSM 16043</name>
    <dbReference type="NCBI Taxonomy" id="1423763"/>
    <lineage>
        <taxon>Bacteria</taxon>
        <taxon>Bacillati</taxon>
        <taxon>Bacillota</taxon>
        <taxon>Bacilli</taxon>
        <taxon>Lactobacillales</taxon>
        <taxon>Lactobacillaceae</taxon>
        <taxon>Lactobacillus</taxon>
    </lineage>
</organism>
<dbReference type="InterPro" id="IPR007267">
    <property type="entry name" value="GtrA_DPMS_TM"/>
</dbReference>
<accession>A0A0R1UK94</accession>
<feature type="domain" description="GtrA/DPMS transmembrane" evidence="7">
    <location>
        <begin position="18"/>
        <end position="131"/>
    </location>
</feature>
<evidence type="ECO:0000256" key="3">
    <source>
        <dbReference type="ARBA" id="ARBA00022692"/>
    </source>
</evidence>